<keyword evidence="4 5" id="KW-0720">Serine protease</keyword>
<evidence type="ECO:0000256" key="7">
    <source>
        <dbReference type="SAM" id="SignalP"/>
    </source>
</evidence>
<dbReference type="PROSITE" id="PS00137">
    <property type="entry name" value="SUBTILASE_HIS"/>
    <property type="match status" value="1"/>
</dbReference>
<evidence type="ECO:0000256" key="1">
    <source>
        <dbReference type="ARBA" id="ARBA00011073"/>
    </source>
</evidence>
<proteinExistence type="inferred from homology"/>
<gene>
    <name evidence="10" type="ORF">JFL43_13015</name>
</gene>
<evidence type="ECO:0000256" key="4">
    <source>
        <dbReference type="ARBA" id="ARBA00022825"/>
    </source>
</evidence>
<comment type="similarity">
    <text evidence="1 5 6">Belongs to the peptidase S8 family.</text>
</comment>
<comment type="caution">
    <text evidence="10">The sequence shown here is derived from an EMBL/GenBank/DDBJ whole genome shotgun (WGS) entry which is preliminary data.</text>
</comment>
<sequence length="1127" mass="123826">MNLITKKVVAVGASFALSFSLLSSLKVEANTKSVVTKLHSITSDYKMSKVEKRANYSDDTIIIKYSSPLSASDHRKAGGTVVNQISGLKYVAIKVNNKKKLQQTIQNYQKNSKVISVGLSPKYTPTGTIDPKISEQYMHSLLKTANAQKLAGKNQVKVAIIDTGIDRTHPELKESILSSTDITDPMNPMTADSHGTHVAGIIAAKKDNGIGGYGLNPNVKILSYNVFNDFLGMSFALDYTIASAILKAVDQGADVINMSLGGKIPSSVVEAAVEKAISKGVVVVAAAGNGGSDIPEYPAKYEGVISVGSVNNEKKLSDFSSYGISTDVVAPGEDVYAPYYDAQKGSTFANLSGTSMASPVVAGTVALLLSKYPNLKPAEVEYILETTAKDLGAKGFDHKYGNGLIDPVAAMKFDVKKIPSLVKETWGEKEILKNAEQISNPAQVKHSLTKPSEQKWVKLPVEKGEYIQTSLVGAAQYDYKMSIHFYGNGQKQLTDVNDVTEGKIEGKLIQAPFSGTVAIGVKDVNGNFDISGQKQSNFTLQVDKLSKVPEDESILEKPIKIEQWPFNQEKLYMTGEDGDEDYFHFTSKEAQFMKFEVTGIPGVDISASVYEKEQLFPTSPGAELPTNDMAALYTSNMHGFGEGETLSFQTEPEKEYYLKVTNKSSLLDGNILQLLFSLMGGIKESKPAESALPYSVSLVGKTIPGDEDNYNTMQESPVLDEETQDDSGRIALLESVALPYELGGTIQGYLQNATDEDWFKLDSSNAGIYQFQLPTPTEGIPTVELYEVVKEDDGDGKTQQTLSFSSSNEESIFDESTKNKFFASLKANKTYYLAIKPKFDQIPYDGYKVTSKLLVENPDSDEENDRPEQATKLPSTGVTAIFSKTNDIDTYYFTAKENAIYGAKFSRTPLTSSLKAKYPKELLSPYYGFMEITEDINKNHKIDEKEMEYKSLLIKINEDGTTTGSFAAKKGKSYFVTVTSFVESASGLSLWPYQLKVESVNKKDEDANSKVKNNKPSKPIKLQKKSNKLYTSQAYFNSGYENGDEDWFIYEPKKAEQVTLTLDTSKESDGAIEVYRNGKRVAKSDIYGKGDQEILLLKMTKGTYYVKVRDSRGRASIDPYTLSLKVK</sequence>
<dbReference type="PRINTS" id="PR00723">
    <property type="entry name" value="SUBTILISIN"/>
</dbReference>
<evidence type="ECO:0000256" key="3">
    <source>
        <dbReference type="ARBA" id="ARBA00022801"/>
    </source>
</evidence>
<evidence type="ECO:0000313" key="11">
    <source>
        <dbReference type="Proteomes" id="UP000618943"/>
    </source>
</evidence>
<dbReference type="PROSITE" id="PS00136">
    <property type="entry name" value="SUBTILASE_ASP"/>
    <property type="match status" value="1"/>
</dbReference>
<keyword evidence="7" id="KW-0732">Signal</keyword>
<dbReference type="Pfam" id="PF22148">
    <property type="entry name" value="Fervidolysin_NPro-like"/>
    <property type="match status" value="1"/>
</dbReference>
<dbReference type="PANTHER" id="PTHR43806">
    <property type="entry name" value="PEPTIDASE S8"/>
    <property type="match status" value="1"/>
</dbReference>
<dbReference type="SUPFAM" id="SSF52743">
    <property type="entry name" value="Subtilisin-like"/>
    <property type="match status" value="1"/>
</dbReference>
<evidence type="ECO:0000259" key="8">
    <source>
        <dbReference type="Pfam" id="PF00082"/>
    </source>
</evidence>
<keyword evidence="11" id="KW-1185">Reference proteome</keyword>
<evidence type="ECO:0000313" key="10">
    <source>
        <dbReference type="EMBL" id="MBK3495759.1"/>
    </source>
</evidence>
<dbReference type="PANTHER" id="PTHR43806:SF11">
    <property type="entry name" value="CEREVISIN-RELATED"/>
    <property type="match status" value="1"/>
</dbReference>
<protein>
    <submittedName>
        <fullName evidence="10">S8 family serine peptidase</fullName>
    </submittedName>
</protein>
<feature type="active site" description="Charge relay system" evidence="5">
    <location>
        <position position="355"/>
    </location>
</feature>
<dbReference type="Gene3D" id="3.40.50.200">
    <property type="entry name" value="Peptidase S8/S53 domain"/>
    <property type="match status" value="1"/>
</dbReference>
<dbReference type="InterPro" id="IPR050131">
    <property type="entry name" value="Peptidase_S8_subtilisin-like"/>
</dbReference>
<dbReference type="EMBL" id="JAEOAH010000018">
    <property type="protein sequence ID" value="MBK3495759.1"/>
    <property type="molecule type" value="Genomic_DNA"/>
</dbReference>
<dbReference type="Gene3D" id="2.60.120.380">
    <property type="match status" value="4"/>
</dbReference>
<evidence type="ECO:0000256" key="2">
    <source>
        <dbReference type="ARBA" id="ARBA00022670"/>
    </source>
</evidence>
<organism evidence="10 11">
    <name type="scientific">Viridibacillus soli</name>
    <dbReference type="NCBI Taxonomy" id="2798301"/>
    <lineage>
        <taxon>Bacteria</taxon>
        <taxon>Bacillati</taxon>
        <taxon>Bacillota</taxon>
        <taxon>Bacilli</taxon>
        <taxon>Bacillales</taxon>
        <taxon>Caryophanaceae</taxon>
        <taxon>Viridibacillus</taxon>
    </lineage>
</organism>
<dbReference type="InterPro" id="IPR054399">
    <property type="entry name" value="Fervidolysin-like_N_prodom"/>
</dbReference>
<feature type="signal peptide" evidence="7">
    <location>
        <begin position="1"/>
        <end position="29"/>
    </location>
</feature>
<evidence type="ECO:0000256" key="6">
    <source>
        <dbReference type="RuleBase" id="RU003355"/>
    </source>
</evidence>
<evidence type="ECO:0000259" key="9">
    <source>
        <dbReference type="Pfam" id="PF22148"/>
    </source>
</evidence>
<feature type="active site" description="Charge relay system" evidence="5">
    <location>
        <position position="162"/>
    </location>
</feature>
<keyword evidence="2 5" id="KW-0645">Protease</keyword>
<dbReference type="InterPro" id="IPR023828">
    <property type="entry name" value="Peptidase_S8_Ser-AS"/>
</dbReference>
<accession>A0ABS1H8L6</accession>
<feature type="domain" description="Fervidolysin-like N-terminal prodomain" evidence="9">
    <location>
        <begin position="49"/>
        <end position="114"/>
    </location>
</feature>
<dbReference type="InterPro" id="IPR036852">
    <property type="entry name" value="Peptidase_S8/S53_dom_sf"/>
</dbReference>
<feature type="active site" description="Charge relay system" evidence="5">
    <location>
        <position position="194"/>
    </location>
</feature>
<dbReference type="Proteomes" id="UP000618943">
    <property type="component" value="Unassembled WGS sequence"/>
</dbReference>
<feature type="domain" description="Peptidase S8/S53" evidence="8">
    <location>
        <begin position="154"/>
        <end position="403"/>
    </location>
</feature>
<feature type="chain" id="PRO_5046660245" evidence="7">
    <location>
        <begin position="30"/>
        <end position="1127"/>
    </location>
</feature>
<dbReference type="RefSeq" id="WP_200749372.1">
    <property type="nucleotide sequence ID" value="NZ_JAEOAH010000018.1"/>
</dbReference>
<dbReference type="InterPro" id="IPR023827">
    <property type="entry name" value="Peptidase_S8_Asp-AS"/>
</dbReference>
<dbReference type="Pfam" id="PF00082">
    <property type="entry name" value="Peptidase_S8"/>
    <property type="match status" value="1"/>
</dbReference>
<evidence type="ECO:0000256" key="5">
    <source>
        <dbReference type="PROSITE-ProRule" id="PRU01240"/>
    </source>
</evidence>
<reference evidence="10 11" key="1">
    <citation type="submission" date="2020-12" db="EMBL/GenBank/DDBJ databases">
        <title>YIM B01967 draft genome.</title>
        <authorList>
            <person name="Yan X."/>
        </authorList>
    </citation>
    <scope>NUCLEOTIDE SEQUENCE [LARGE SCALE GENOMIC DNA]</scope>
    <source>
        <strain evidence="10 11">YIM B01967</strain>
    </source>
</reference>
<dbReference type="InterPro" id="IPR000209">
    <property type="entry name" value="Peptidase_S8/S53_dom"/>
</dbReference>
<dbReference type="PROSITE" id="PS51892">
    <property type="entry name" value="SUBTILASE"/>
    <property type="match status" value="1"/>
</dbReference>
<dbReference type="InterPro" id="IPR022398">
    <property type="entry name" value="Peptidase_S8_His-AS"/>
</dbReference>
<keyword evidence="3 5" id="KW-0378">Hydrolase</keyword>
<name>A0ABS1H8L6_9BACL</name>
<dbReference type="InterPro" id="IPR015500">
    <property type="entry name" value="Peptidase_S8_subtilisin-rel"/>
</dbReference>
<dbReference type="PROSITE" id="PS00138">
    <property type="entry name" value="SUBTILASE_SER"/>
    <property type="match status" value="1"/>
</dbReference>